<gene>
    <name evidence="2" type="ORF">SLIV_09025</name>
</gene>
<evidence type="ECO:0000313" key="3">
    <source>
        <dbReference type="Proteomes" id="UP000028682"/>
    </source>
</evidence>
<feature type="compositionally biased region" description="Polar residues" evidence="1">
    <location>
        <begin position="234"/>
        <end position="250"/>
    </location>
</feature>
<sequence length="276" mass="29642">MSPRRRGPSARRRTALGRGQHGITCALTDSCSTVLERRSRQPFCSGNSPWTALYLWRWPYGRPIREAVCRLHGATRATAQGGTVPPQGRGGEPVVGGAPDGLRPHQSAGDVDHVHTGTHEIARSKHVPPWSGHACSCGRGRAAPWSASWSGLSWPGLRQSSPFLSATGRWSPGSLLPAERYNCPRTAPTSSTYRGSLDQVDDTLVEPGRVVEVETDVPVTPAPPPSPARCAVTPPNTDTPSPVLSPSTCTPRPAPDDTAVRFRVHSRIAPARRRES</sequence>
<evidence type="ECO:0000256" key="1">
    <source>
        <dbReference type="SAM" id="MobiDB-lite"/>
    </source>
</evidence>
<reference evidence="3" key="1">
    <citation type="submission" date="2014-08" db="EMBL/GenBank/DDBJ databases">
        <title>Complete genome sequence of Streptomyces lividans TK24.</title>
        <authorList>
            <consortium name="StrepSynth"/>
            <person name="Ruckert C."/>
            <person name="Fridjonson O.H."/>
            <person name="Lambert C."/>
            <person name="van Wezel G.P."/>
            <person name="Bernaerts K."/>
            <person name="Anne J."/>
            <person name="Economou A."/>
            <person name="Kalinowski J."/>
        </authorList>
    </citation>
    <scope>NUCLEOTIDE SEQUENCE [LARGE SCALE GENOMIC DNA]</scope>
    <source>
        <strain evidence="3">TK24</strain>
    </source>
</reference>
<dbReference type="EMBL" id="CP009124">
    <property type="protein sequence ID" value="AIJ12811.1"/>
    <property type="molecule type" value="Genomic_DNA"/>
</dbReference>
<organism evidence="2 3">
    <name type="scientific">Streptomyces lividans TK24</name>
    <dbReference type="NCBI Taxonomy" id="457428"/>
    <lineage>
        <taxon>Bacteria</taxon>
        <taxon>Bacillati</taxon>
        <taxon>Actinomycetota</taxon>
        <taxon>Actinomycetes</taxon>
        <taxon>Kitasatosporales</taxon>
        <taxon>Streptomycetaceae</taxon>
        <taxon>Streptomyces</taxon>
    </lineage>
</organism>
<protein>
    <submittedName>
        <fullName evidence="2">Uncharacterized protein</fullName>
    </submittedName>
</protein>
<name>A0ABM5QYC7_STRLI</name>
<evidence type="ECO:0000313" key="2">
    <source>
        <dbReference type="EMBL" id="AIJ12811.1"/>
    </source>
</evidence>
<dbReference type="Proteomes" id="UP000028682">
    <property type="component" value="Chromosome"/>
</dbReference>
<accession>A0ABM5QYC7</accession>
<keyword evidence="3" id="KW-1185">Reference proteome</keyword>
<feature type="region of interest" description="Disordered" evidence="1">
    <location>
        <begin position="216"/>
        <end position="276"/>
    </location>
</feature>
<proteinExistence type="predicted"/>